<reference evidence="2" key="2">
    <citation type="submission" date="2008-12" db="EMBL/GenBank/DDBJ databases">
        <title>Improved gene annotation of the rice (Oryza sativa) genomes.</title>
        <authorList>
            <person name="Wang J."/>
            <person name="Li R."/>
            <person name="Fan W."/>
            <person name="Huang Q."/>
            <person name="Zhang J."/>
            <person name="Zhou Y."/>
            <person name="Hu Y."/>
            <person name="Zi S."/>
            <person name="Li J."/>
            <person name="Ni P."/>
            <person name="Zheng H."/>
            <person name="Zhang Y."/>
            <person name="Zhao M."/>
            <person name="Hao Q."/>
            <person name="McDermott J."/>
            <person name="Samudrala R."/>
            <person name="Kristiansen K."/>
            <person name="Wong G.K.-S."/>
        </authorList>
    </citation>
    <scope>NUCLEOTIDE SEQUENCE</scope>
</reference>
<name>B9FGN5_ORYSJ</name>
<sequence length="260" mass="27969">MPGSARARLGARTVRTELKRGGSKAGGLNRKPALFEEAVVDAAMEAKGKKRKREVEVSHPALERAVKKGVIAFRNDPLKHIDLHHAVFSTRTVVGNHSAVAGADQGPPQQPVEWQPIDIDELTAAYTPPPPAPSTYGQSNGSKGKRKASGETSGSSNKRTRSSDWGDALDRLSVLCMASMESHAKQMDAWKASSPDGCMELEEKDGLRPGSEVWFMAARLLRDASNGHCFMFARLTDPDDRLRYILTSGNGFSGASGGSN</sequence>
<dbReference type="PANTHER" id="PTHR47069">
    <property type="match status" value="1"/>
</dbReference>
<reference evidence="2" key="1">
    <citation type="journal article" date="2005" name="PLoS Biol.">
        <title>The genomes of Oryza sativa: a history of duplications.</title>
        <authorList>
            <person name="Yu J."/>
            <person name="Wang J."/>
            <person name="Lin W."/>
            <person name="Li S."/>
            <person name="Li H."/>
            <person name="Zhou J."/>
            <person name="Ni P."/>
            <person name="Dong W."/>
            <person name="Hu S."/>
            <person name="Zeng C."/>
            <person name="Zhang J."/>
            <person name="Zhang Y."/>
            <person name="Li R."/>
            <person name="Xu Z."/>
            <person name="Li S."/>
            <person name="Li X."/>
            <person name="Zheng H."/>
            <person name="Cong L."/>
            <person name="Lin L."/>
            <person name="Yin J."/>
            <person name="Geng J."/>
            <person name="Li G."/>
            <person name="Shi J."/>
            <person name="Liu J."/>
            <person name="Lv H."/>
            <person name="Li J."/>
            <person name="Wang J."/>
            <person name="Deng Y."/>
            <person name="Ran L."/>
            <person name="Shi X."/>
            <person name="Wang X."/>
            <person name="Wu Q."/>
            <person name="Li C."/>
            <person name="Ren X."/>
            <person name="Wang J."/>
            <person name="Wang X."/>
            <person name="Li D."/>
            <person name="Liu D."/>
            <person name="Zhang X."/>
            <person name="Ji Z."/>
            <person name="Zhao W."/>
            <person name="Sun Y."/>
            <person name="Zhang Z."/>
            <person name="Bao J."/>
            <person name="Han Y."/>
            <person name="Dong L."/>
            <person name="Ji J."/>
            <person name="Chen P."/>
            <person name="Wu S."/>
            <person name="Liu J."/>
            <person name="Xiao Y."/>
            <person name="Bu D."/>
            <person name="Tan J."/>
            <person name="Yang L."/>
            <person name="Ye C."/>
            <person name="Zhang J."/>
            <person name="Xu J."/>
            <person name="Zhou Y."/>
            <person name="Yu Y."/>
            <person name="Zhang B."/>
            <person name="Zhuang S."/>
            <person name="Wei H."/>
            <person name="Liu B."/>
            <person name="Lei M."/>
            <person name="Yu H."/>
            <person name="Li Y."/>
            <person name="Xu H."/>
            <person name="Wei S."/>
            <person name="He X."/>
            <person name="Fang L."/>
            <person name="Zhang Z."/>
            <person name="Zhang Y."/>
            <person name="Huang X."/>
            <person name="Su Z."/>
            <person name="Tong W."/>
            <person name="Li J."/>
            <person name="Tong Z."/>
            <person name="Li S."/>
            <person name="Ye J."/>
            <person name="Wang L."/>
            <person name="Fang L."/>
            <person name="Lei T."/>
            <person name="Chen C."/>
            <person name="Chen H."/>
            <person name="Xu Z."/>
            <person name="Li H."/>
            <person name="Huang H."/>
            <person name="Zhang F."/>
            <person name="Xu H."/>
            <person name="Li N."/>
            <person name="Zhao C."/>
            <person name="Li S."/>
            <person name="Dong L."/>
            <person name="Huang Y."/>
            <person name="Li L."/>
            <person name="Xi Y."/>
            <person name="Qi Q."/>
            <person name="Li W."/>
            <person name="Zhang B."/>
            <person name="Hu W."/>
            <person name="Zhang Y."/>
            <person name="Tian X."/>
            <person name="Jiao Y."/>
            <person name="Liang X."/>
            <person name="Jin J."/>
            <person name="Gao L."/>
            <person name="Zheng W."/>
            <person name="Hao B."/>
            <person name="Liu S."/>
            <person name="Wang W."/>
            <person name="Yuan L."/>
            <person name="Cao M."/>
            <person name="McDermott J."/>
            <person name="Samudrala R."/>
            <person name="Wang J."/>
            <person name="Wong G.K."/>
            <person name="Yang H."/>
        </authorList>
    </citation>
    <scope>NUCLEOTIDE SEQUENCE [LARGE SCALE GENOMIC DNA]</scope>
</reference>
<dbReference type="AlphaFoldDB" id="B9FGN5"/>
<dbReference type="EMBL" id="CM000142">
    <property type="protein sequence ID" value="EEE63248.1"/>
    <property type="molecule type" value="Genomic_DNA"/>
</dbReference>
<accession>B9FGN5</accession>
<feature type="region of interest" description="Disordered" evidence="1">
    <location>
        <begin position="123"/>
        <end position="164"/>
    </location>
</feature>
<dbReference type="Proteomes" id="UP000007752">
    <property type="component" value="Chromosome 5"/>
</dbReference>
<gene>
    <name evidence="2" type="ORF">OsJ_18058</name>
</gene>
<organism evidence="2">
    <name type="scientific">Oryza sativa subsp. japonica</name>
    <name type="common">Rice</name>
    <dbReference type="NCBI Taxonomy" id="39947"/>
    <lineage>
        <taxon>Eukaryota</taxon>
        <taxon>Viridiplantae</taxon>
        <taxon>Streptophyta</taxon>
        <taxon>Embryophyta</taxon>
        <taxon>Tracheophyta</taxon>
        <taxon>Spermatophyta</taxon>
        <taxon>Magnoliopsida</taxon>
        <taxon>Liliopsida</taxon>
        <taxon>Poales</taxon>
        <taxon>Poaceae</taxon>
        <taxon>BOP clade</taxon>
        <taxon>Oryzoideae</taxon>
        <taxon>Oryzeae</taxon>
        <taxon>Oryzinae</taxon>
        <taxon>Oryza</taxon>
        <taxon>Oryza sativa</taxon>
    </lineage>
</organism>
<evidence type="ECO:0000256" key="1">
    <source>
        <dbReference type="SAM" id="MobiDB-lite"/>
    </source>
</evidence>
<protein>
    <submittedName>
        <fullName evidence="2">Uncharacterized protein</fullName>
    </submittedName>
</protein>
<dbReference type="PANTHER" id="PTHR47069:SF11">
    <property type="entry name" value="OS04G0275550 PROTEIN"/>
    <property type="match status" value="1"/>
</dbReference>
<proteinExistence type="predicted"/>
<evidence type="ECO:0000313" key="2">
    <source>
        <dbReference type="EMBL" id="EEE63248.1"/>
    </source>
</evidence>